<dbReference type="NCBIfam" id="TIGR01560">
    <property type="entry name" value="put_DNA_pack"/>
    <property type="match status" value="1"/>
</dbReference>
<dbReference type="Pfam" id="PF05135">
    <property type="entry name" value="Phage_connect_1"/>
    <property type="match status" value="1"/>
</dbReference>
<dbReference type="Gene3D" id="1.10.3230.30">
    <property type="entry name" value="Phage gp6-like head-tail connector protein"/>
    <property type="match status" value="1"/>
</dbReference>
<dbReference type="InterPro" id="IPR021146">
    <property type="entry name" value="Phage_gp6-like_head-tail"/>
</dbReference>
<dbReference type="CDD" id="cd08054">
    <property type="entry name" value="gp6"/>
    <property type="match status" value="1"/>
</dbReference>
<organism evidence="1 2">
    <name type="scientific">Yersinia massiliensis</name>
    <dbReference type="NCBI Taxonomy" id="419257"/>
    <lineage>
        <taxon>Bacteria</taxon>
        <taxon>Pseudomonadati</taxon>
        <taxon>Pseudomonadota</taxon>
        <taxon>Gammaproteobacteria</taxon>
        <taxon>Enterobacterales</taxon>
        <taxon>Yersiniaceae</taxon>
        <taxon>Yersinia</taxon>
    </lineage>
</organism>
<evidence type="ECO:0000313" key="1">
    <source>
        <dbReference type="EMBL" id="AVX37910.1"/>
    </source>
</evidence>
<gene>
    <name evidence="1" type="ORF">DA391_09715</name>
</gene>
<reference evidence="2" key="1">
    <citation type="journal article" date="2018" name="Genome Announc.">
        <title>First complete genome sequence of Yersinia massiliensis.</title>
        <authorList>
            <person name="Thomas M.C."/>
            <person name="Arling V."/>
            <person name="Goji N."/>
            <person name="Janzen T.W."/>
            <person name="Duceppe M.-O."/>
            <person name="Mathews A."/>
            <person name="Carrillo C."/>
            <person name="Amoako K."/>
        </authorList>
    </citation>
    <scope>NUCLEOTIDE SEQUENCE [LARGE SCALE GENOMIC DNA]</scope>
    <source>
        <strain evidence="2">GTA</strain>
    </source>
</reference>
<sequence length="108" mass="12228">MTPSLDELRAQCRIDEDEDEDEDEALLTIYVEAARDLAQEYLNLPLFDTEVPEDVDEGVIIEGKVKLAIMLAVGHWYENRESSSETQLHEVPMGFYGLLKGKRKSPGT</sequence>
<protein>
    <submittedName>
        <fullName evidence="1">Phage gp6-like head-tail connector protein</fullName>
    </submittedName>
</protein>
<evidence type="ECO:0000313" key="2">
    <source>
        <dbReference type="Proteomes" id="UP000240908"/>
    </source>
</evidence>
<name>A0ABM6UT70_9GAMM</name>
<dbReference type="EMBL" id="CP028487">
    <property type="protein sequence ID" value="AVX37910.1"/>
    <property type="molecule type" value="Genomic_DNA"/>
</dbReference>
<dbReference type="Proteomes" id="UP000240908">
    <property type="component" value="Chromosome"/>
</dbReference>
<keyword evidence="2" id="KW-1185">Reference proteome</keyword>
<dbReference type="RefSeq" id="WP_108087641.1">
    <property type="nucleotide sequence ID" value="NZ_CP028487.1"/>
</dbReference>
<accession>A0ABM6UT70</accession>
<dbReference type="InterPro" id="IPR006450">
    <property type="entry name" value="Phage_HK97_gp6-like"/>
</dbReference>
<proteinExistence type="predicted"/>